<dbReference type="SUPFAM" id="SSF47862">
    <property type="entry name" value="Saposin"/>
    <property type="match status" value="1"/>
</dbReference>
<keyword evidence="3" id="KW-1185">Reference proteome</keyword>
<evidence type="ECO:0000313" key="3">
    <source>
        <dbReference type="Proteomes" id="UP001176961"/>
    </source>
</evidence>
<reference evidence="2" key="1">
    <citation type="submission" date="2023-07" db="EMBL/GenBank/DDBJ databases">
        <authorList>
            <consortium name="CYATHOMIX"/>
        </authorList>
    </citation>
    <scope>NUCLEOTIDE SEQUENCE</scope>
    <source>
        <strain evidence="2">N/A</strain>
    </source>
</reference>
<dbReference type="AlphaFoldDB" id="A0AA36H5P5"/>
<sequence>MSSHYYFVLILYLSHIIVSCSGFDAITTKSTLLEKLIKSTSQGDDCPGRSPLRHLCLPCKAVVHFWQSTIENEVIVRKSMIQTCSIVLHPHSFLCKAALEVFFLFMKHTSDERICQHLLICELNAHPQTMSSQVLNAHEDSVLQILRNKIVGNYNSTTGLSTKEKNDLIRRVADKLFTTTKTSHLEEVDKINLLSLFHRFLDAVDYHFSAKQS</sequence>
<accession>A0AA36H5P5</accession>
<comment type="caution">
    <text evidence="2">The sequence shown here is derived from an EMBL/GenBank/DDBJ whole genome shotgun (WGS) entry which is preliminary data.</text>
</comment>
<feature type="transmembrane region" description="Helical" evidence="1">
    <location>
        <begin position="6"/>
        <end position="26"/>
    </location>
</feature>
<evidence type="ECO:0000256" key="1">
    <source>
        <dbReference type="SAM" id="Phobius"/>
    </source>
</evidence>
<name>A0AA36H5P5_CYLNA</name>
<proteinExistence type="predicted"/>
<keyword evidence="1" id="KW-0472">Membrane</keyword>
<evidence type="ECO:0000313" key="2">
    <source>
        <dbReference type="EMBL" id="CAJ0604154.1"/>
    </source>
</evidence>
<dbReference type="InterPro" id="IPR011001">
    <property type="entry name" value="Saposin-like"/>
</dbReference>
<keyword evidence="1" id="KW-1133">Transmembrane helix</keyword>
<dbReference type="EMBL" id="CATQJL010000305">
    <property type="protein sequence ID" value="CAJ0604154.1"/>
    <property type="molecule type" value="Genomic_DNA"/>
</dbReference>
<keyword evidence="1" id="KW-0812">Transmembrane</keyword>
<dbReference type="Proteomes" id="UP001176961">
    <property type="component" value="Unassembled WGS sequence"/>
</dbReference>
<protein>
    <submittedName>
        <fullName evidence="2">Uncharacterized protein</fullName>
    </submittedName>
</protein>
<organism evidence="2 3">
    <name type="scientific">Cylicocyclus nassatus</name>
    <name type="common">Nematode worm</name>
    <dbReference type="NCBI Taxonomy" id="53992"/>
    <lineage>
        <taxon>Eukaryota</taxon>
        <taxon>Metazoa</taxon>
        <taxon>Ecdysozoa</taxon>
        <taxon>Nematoda</taxon>
        <taxon>Chromadorea</taxon>
        <taxon>Rhabditida</taxon>
        <taxon>Rhabditina</taxon>
        <taxon>Rhabditomorpha</taxon>
        <taxon>Strongyloidea</taxon>
        <taxon>Strongylidae</taxon>
        <taxon>Cylicocyclus</taxon>
    </lineage>
</organism>
<gene>
    <name evidence="2" type="ORF">CYNAS_LOCUS16137</name>
</gene>